<evidence type="ECO:0000256" key="1">
    <source>
        <dbReference type="ARBA" id="ARBA00023015"/>
    </source>
</evidence>
<dbReference type="GO" id="GO:0043565">
    <property type="term" value="F:sequence-specific DNA binding"/>
    <property type="evidence" value="ECO:0007669"/>
    <property type="project" value="InterPro"/>
</dbReference>
<dbReference type="GO" id="GO:0003700">
    <property type="term" value="F:DNA-binding transcription factor activity"/>
    <property type="evidence" value="ECO:0007669"/>
    <property type="project" value="InterPro"/>
</dbReference>
<gene>
    <name evidence="5" type="ORF">KMW28_25105</name>
</gene>
<dbReference type="PROSITE" id="PS01124">
    <property type="entry name" value="HTH_ARAC_FAMILY_2"/>
    <property type="match status" value="1"/>
</dbReference>
<dbReference type="EMBL" id="CP076133">
    <property type="protein sequence ID" value="QWG04173.1"/>
    <property type="molecule type" value="Genomic_DNA"/>
</dbReference>
<proteinExistence type="predicted"/>
<dbReference type="Pfam" id="PF12833">
    <property type="entry name" value="HTH_18"/>
    <property type="match status" value="1"/>
</dbReference>
<dbReference type="Gene3D" id="1.10.10.60">
    <property type="entry name" value="Homeodomain-like"/>
    <property type="match status" value="1"/>
</dbReference>
<keyword evidence="1" id="KW-0805">Transcription regulation</keyword>
<dbReference type="RefSeq" id="WP_169663662.1">
    <property type="nucleotide sequence ID" value="NZ_CP076133.1"/>
</dbReference>
<accession>A0AAX1NDP3</accession>
<evidence type="ECO:0000256" key="3">
    <source>
        <dbReference type="ARBA" id="ARBA00023163"/>
    </source>
</evidence>
<organism evidence="5 6">
    <name type="scientific">Flammeovirga yaeyamensis</name>
    <dbReference type="NCBI Taxonomy" id="367791"/>
    <lineage>
        <taxon>Bacteria</taxon>
        <taxon>Pseudomonadati</taxon>
        <taxon>Bacteroidota</taxon>
        <taxon>Cytophagia</taxon>
        <taxon>Cytophagales</taxon>
        <taxon>Flammeovirgaceae</taxon>
        <taxon>Flammeovirga</taxon>
    </lineage>
</organism>
<sequence>MDHYQLNYSDTTKEIIEATTKFDGGVWDDAHYFIDNHHGKATIWLHDLFNHQVNIMVGEFDLNKDFILKEKPQEKDVLTFRFVLDSEVIQEGYTFGKNHQEGAVLYNSTHPSQLILKSNSPYKGVTIRIEKQFIQHLEDDKWNSFEKYISQKDYWLFFERLTPEMEYCIKELFDIQKSEIGNKGLTFAVSFKLVALYLAQFYKHRILNQKVSLSKDLVNMVYQIKNKLSDQLDHPQTIEELSKEYGMNVQKIRKSFQLVFGHSPHQYVMKERLFRAQKLVLNTDMPMSEIAAELGFSHSSHLTRLYIKEYGISPLKERKSSLPKI</sequence>
<evidence type="ECO:0000313" key="6">
    <source>
        <dbReference type="Proteomes" id="UP000678679"/>
    </source>
</evidence>
<dbReference type="InterPro" id="IPR053142">
    <property type="entry name" value="PchR_regulatory_protein"/>
</dbReference>
<dbReference type="InterPro" id="IPR018060">
    <property type="entry name" value="HTH_AraC"/>
</dbReference>
<dbReference type="SMART" id="SM00342">
    <property type="entry name" value="HTH_ARAC"/>
    <property type="match status" value="1"/>
</dbReference>
<keyword evidence="2" id="KW-0238">DNA-binding</keyword>
<dbReference type="InterPro" id="IPR018062">
    <property type="entry name" value="HTH_AraC-typ_CS"/>
</dbReference>
<name>A0AAX1NDP3_9BACT</name>
<keyword evidence="6" id="KW-1185">Reference proteome</keyword>
<dbReference type="KEGG" id="fya:KMW28_25105"/>
<dbReference type="PANTHER" id="PTHR47893">
    <property type="entry name" value="REGULATORY PROTEIN PCHR"/>
    <property type="match status" value="1"/>
</dbReference>
<dbReference type="PROSITE" id="PS00041">
    <property type="entry name" value="HTH_ARAC_FAMILY_1"/>
    <property type="match status" value="1"/>
</dbReference>
<reference evidence="5 6" key="1">
    <citation type="submission" date="2021-05" db="EMBL/GenBank/DDBJ databases">
        <title>Comparative genomic studies on the polysaccharide-degrading batcterial strains of the Flammeovirga genus.</title>
        <authorList>
            <person name="Zewei F."/>
            <person name="Zheng Z."/>
            <person name="Yu L."/>
            <person name="Ruyue G."/>
            <person name="Yanhong M."/>
            <person name="Yuanyuan C."/>
            <person name="Jingyan G."/>
            <person name="Wenjun H."/>
        </authorList>
    </citation>
    <scope>NUCLEOTIDE SEQUENCE [LARGE SCALE GENOMIC DNA]</scope>
    <source>
        <strain evidence="5 6">NBRC:100898</strain>
    </source>
</reference>
<dbReference type="PANTHER" id="PTHR47893:SF1">
    <property type="entry name" value="REGULATORY PROTEIN PCHR"/>
    <property type="match status" value="1"/>
</dbReference>
<dbReference type="AlphaFoldDB" id="A0AAX1NDP3"/>
<dbReference type="InterPro" id="IPR009057">
    <property type="entry name" value="Homeodomain-like_sf"/>
</dbReference>
<feature type="domain" description="HTH araC/xylS-type" evidence="4">
    <location>
        <begin position="222"/>
        <end position="320"/>
    </location>
</feature>
<dbReference type="SUPFAM" id="SSF46689">
    <property type="entry name" value="Homeodomain-like"/>
    <property type="match status" value="2"/>
</dbReference>
<evidence type="ECO:0000259" key="4">
    <source>
        <dbReference type="PROSITE" id="PS01124"/>
    </source>
</evidence>
<evidence type="ECO:0000313" key="5">
    <source>
        <dbReference type="EMBL" id="QWG04173.1"/>
    </source>
</evidence>
<dbReference type="Proteomes" id="UP000678679">
    <property type="component" value="Chromosome 2"/>
</dbReference>
<keyword evidence="3" id="KW-0804">Transcription</keyword>
<protein>
    <submittedName>
        <fullName evidence="5">Helix-turn-helix domain-containing protein</fullName>
    </submittedName>
</protein>
<evidence type="ECO:0000256" key="2">
    <source>
        <dbReference type="ARBA" id="ARBA00023125"/>
    </source>
</evidence>